<evidence type="ECO:0000313" key="15">
    <source>
        <dbReference type="Proteomes" id="UP000535491"/>
    </source>
</evidence>
<dbReference type="Gene3D" id="3.90.640.10">
    <property type="entry name" value="Actin, Chain A, domain 4"/>
    <property type="match status" value="1"/>
</dbReference>
<dbReference type="FunFam" id="3.30.420.40:FF:000071">
    <property type="entry name" value="Molecular chaperone DnaK"/>
    <property type="match status" value="1"/>
</dbReference>
<dbReference type="RefSeq" id="WP_181753632.1">
    <property type="nucleotide sequence ID" value="NZ_JACEIQ010000019.1"/>
</dbReference>
<evidence type="ECO:0000256" key="13">
    <source>
        <dbReference type="RuleBase" id="RU003322"/>
    </source>
</evidence>
<evidence type="ECO:0000256" key="12">
    <source>
        <dbReference type="ARBA" id="ARBA00033103"/>
    </source>
</evidence>
<dbReference type="FunFam" id="3.90.640.10:FF:000003">
    <property type="entry name" value="Molecular chaperone DnaK"/>
    <property type="match status" value="1"/>
</dbReference>
<dbReference type="CDD" id="cd24029">
    <property type="entry name" value="ASKHA_NBD_HSP70_DnaK_HscA_HscC"/>
    <property type="match status" value="1"/>
</dbReference>
<dbReference type="GO" id="GO:0140662">
    <property type="term" value="F:ATP-dependent protein folding chaperone"/>
    <property type="evidence" value="ECO:0007669"/>
    <property type="project" value="InterPro"/>
</dbReference>
<dbReference type="AlphaFoldDB" id="A0A7W1WTP4"/>
<dbReference type="InterPro" id="IPR029047">
    <property type="entry name" value="HSP70_peptide-bd_sf"/>
</dbReference>
<dbReference type="PANTHER" id="PTHR19375">
    <property type="entry name" value="HEAT SHOCK PROTEIN 70KDA"/>
    <property type="match status" value="1"/>
</dbReference>
<evidence type="ECO:0000256" key="4">
    <source>
        <dbReference type="ARBA" id="ARBA00017249"/>
    </source>
</evidence>
<dbReference type="Pfam" id="PF00012">
    <property type="entry name" value="HSP70"/>
    <property type="match status" value="1"/>
</dbReference>
<dbReference type="PROSITE" id="PS00297">
    <property type="entry name" value="HSP70_1"/>
    <property type="match status" value="1"/>
</dbReference>
<keyword evidence="15" id="KW-1185">Reference proteome</keyword>
<evidence type="ECO:0000313" key="14">
    <source>
        <dbReference type="EMBL" id="MBA4495792.1"/>
    </source>
</evidence>
<dbReference type="PROSITE" id="PS01036">
    <property type="entry name" value="HSP70_3"/>
    <property type="match status" value="1"/>
</dbReference>
<dbReference type="SUPFAM" id="SSF100920">
    <property type="entry name" value="Heat shock protein 70kD (HSP70), peptide-binding domain"/>
    <property type="match status" value="1"/>
</dbReference>
<evidence type="ECO:0000256" key="3">
    <source>
        <dbReference type="ARBA" id="ARBA00014415"/>
    </source>
</evidence>
<dbReference type="PROSITE" id="PS00329">
    <property type="entry name" value="HSP70_2"/>
    <property type="match status" value="1"/>
</dbReference>
<organism evidence="14 15">
    <name type="scientific">Paenactinomyces guangxiensis</name>
    <dbReference type="NCBI Taxonomy" id="1490290"/>
    <lineage>
        <taxon>Bacteria</taxon>
        <taxon>Bacillati</taxon>
        <taxon>Bacillota</taxon>
        <taxon>Bacilli</taxon>
        <taxon>Bacillales</taxon>
        <taxon>Thermoactinomycetaceae</taxon>
        <taxon>Paenactinomyces</taxon>
    </lineage>
</organism>
<keyword evidence="6 13" id="KW-0547">Nucleotide-binding</keyword>
<dbReference type="InterPro" id="IPR013126">
    <property type="entry name" value="Hsp_70_fam"/>
</dbReference>
<dbReference type="EMBL" id="JACEIQ010000019">
    <property type="protein sequence ID" value="MBA4495792.1"/>
    <property type="molecule type" value="Genomic_DNA"/>
</dbReference>
<keyword evidence="7 13" id="KW-0067">ATP-binding</keyword>
<dbReference type="Gene3D" id="2.60.34.10">
    <property type="entry name" value="Substrate Binding Domain Of DNAk, Chain A, domain 1"/>
    <property type="match status" value="1"/>
</dbReference>
<keyword evidence="9" id="KW-0143">Chaperone</keyword>
<dbReference type="PRINTS" id="PR00301">
    <property type="entry name" value="HEATSHOCK70"/>
</dbReference>
<evidence type="ECO:0000256" key="6">
    <source>
        <dbReference type="ARBA" id="ARBA00022741"/>
    </source>
</evidence>
<dbReference type="GO" id="GO:0005524">
    <property type="term" value="F:ATP binding"/>
    <property type="evidence" value="ECO:0007669"/>
    <property type="project" value="UniProtKB-KW"/>
</dbReference>
<evidence type="ECO:0000256" key="1">
    <source>
        <dbReference type="ARBA" id="ARBA00002290"/>
    </source>
</evidence>
<keyword evidence="8" id="KW-0346">Stress response</keyword>
<comment type="function">
    <text evidence="1">Acts as a chaperone.</text>
</comment>
<proteinExistence type="inferred from homology"/>
<evidence type="ECO:0000256" key="11">
    <source>
        <dbReference type="ARBA" id="ARBA00030945"/>
    </source>
</evidence>
<keyword evidence="5" id="KW-0597">Phosphoprotein</keyword>
<evidence type="ECO:0000256" key="2">
    <source>
        <dbReference type="ARBA" id="ARBA00007381"/>
    </source>
</evidence>
<evidence type="ECO:0000256" key="10">
    <source>
        <dbReference type="ARBA" id="ARBA00030019"/>
    </source>
</evidence>
<dbReference type="InterPro" id="IPR043129">
    <property type="entry name" value="ATPase_NBD"/>
</dbReference>
<evidence type="ECO:0000256" key="8">
    <source>
        <dbReference type="ARBA" id="ARBA00023016"/>
    </source>
</evidence>
<dbReference type="Gene3D" id="3.30.420.40">
    <property type="match status" value="2"/>
</dbReference>
<comment type="similarity">
    <text evidence="2 13">Belongs to the heat shock protein 70 family.</text>
</comment>
<protein>
    <recommendedName>
        <fullName evidence="3">Chaperone protein DnaK</fullName>
    </recommendedName>
    <alternativeName>
        <fullName evidence="4">Chaperone protein dnaK</fullName>
    </alternativeName>
    <alternativeName>
        <fullName evidence="12">HSP70</fullName>
    </alternativeName>
    <alternativeName>
        <fullName evidence="11">Heat shock 70 kDa protein</fullName>
    </alternativeName>
    <alternativeName>
        <fullName evidence="10">Heat shock protein 70</fullName>
    </alternativeName>
</protein>
<sequence>MSQDLIIGIDLGTTFSAIAYINSYGKPEIIPNREGDRTTPSIIFFERDGTPVVGKEARNLAMTDPSRVISFLKREMGNPSFRFNVDGRDYFPEDLSAIILKKLKRDAEEYLGQEIKKVVISVPAYFKDAQRECTRQAGEIAGLEVLRIINEPTAAALAYGLDRGDSEQTVLVYDFGGGTFDVTLMRLQQNHFKILATDGDARLGGKDIDEAIVGYLAQEFLDTYGVDLRQDRRSRQDLWDKAEIAKRDLSFRSYLAITLSHQQQALRVDLDRKIFGELIADIIEKTEEYMHKVVDAAGLTWAEIDTVLLAGGSSRIPVVQEMIKRVTGKEAARNLNPDECVAMGAALQALVTAVEEKDDTLITEEMLQTAGEITVTDIATHSLGVKALASDKTDFVNSLIIPRYTPLPVERTRCYTTNQDNQQKVEIEVLQGEDEDPNSPNVDLIGRVSLDDLPPHHAGELVIEVTLKYDLNGVIEVIAKELNSGQLTREIVMQKPGSLSEEILAERKRLLELIQP</sequence>
<evidence type="ECO:0000256" key="9">
    <source>
        <dbReference type="ARBA" id="ARBA00023186"/>
    </source>
</evidence>
<gene>
    <name evidence="14" type="ORF">H1191_15985</name>
</gene>
<dbReference type="Proteomes" id="UP000535491">
    <property type="component" value="Unassembled WGS sequence"/>
</dbReference>
<evidence type="ECO:0000256" key="5">
    <source>
        <dbReference type="ARBA" id="ARBA00022553"/>
    </source>
</evidence>
<comment type="caution">
    <text evidence="14">The sequence shown here is derived from an EMBL/GenBank/DDBJ whole genome shotgun (WGS) entry which is preliminary data.</text>
</comment>
<dbReference type="InterPro" id="IPR018181">
    <property type="entry name" value="Heat_shock_70_CS"/>
</dbReference>
<accession>A0A7W1WTP4</accession>
<dbReference type="SUPFAM" id="SSF53067">
    <property type="entry name" value="Actin-like ATPase domain"/>
    <property type="match status" value="2"/>
</dbReference>
<evidence type="ECO:0000256" key="7">
    <source>
        <dbReference type="ARBA" id="ARBA00022840"/>
    </source>
</evidence>
<reference evidence="14 15" key="1">
    <citation type="submission" date="2020-07" db="EMBL/GenBank/DDBJ databases">
        <authorList>
            <person name="Feng H."/>
        </authorList>
    </citation>
    <scope>NUCLEOTIDE SEQUENCE [LARGE SCALE GENOMIC DNA]</scope>
    <source>
        <strain evidence="15">s-10</strain>
    </source>
</reference>
<name>A0A7W1WTP4_9BACL</name>